<dbReference type="EMBL" id="CM042026">
    <property type="protein sequence ID" value="KAI3805367.1"/>
    <property type="molecule type" value="Genomic_DNA"/>
</dbReference>
<evidence type="ECO:0000313" key="2">
    <source>
        <dbReference type="Proteomes" id="UP001056120"/>
    </source>
</evidence>
<reference evidence="1 2" key="2">
    <citation type="journal article" date="2022" name="Mol. Ecol. Resour.">
        <title>The genomes of chicory, endive, great burdock and yacon provide insights into Asteraceae paleo-polyploidization history and plant inulin production.</title>
        <authorList>
            <person name="Fan W."/>
            <person name="Wang S."/>
            <person name="Wang H."/>
            <person name="Wang A."/>
            <person name="Jiang F."/>
            <person name="Liu H."/>
            <person name="Zhao H."/>
            <person name="Xu D."/>
            <person name="Zhang Y."/>
        </authorList>
    </citation>
    <scope>NUCLEOTIDE SEQUENCE [LARGE SCALE GENOMIC DNA]</scope>
    <source>
        <strain evidence="2">cv. Yunnan</strain>
        <tissue evidence="1">Leaves</tissue>
    </source>
</reference>
<accession>A0ACB9IC13</accession>
<organism evidence="1 2">
    <name type="scientific">Smallanthus sonchifolius</name>
    <dbReference type="NCBI Taxonomy" id="185202"/>
    <lineage>
        <taxon>Eukaryota</taxon>
        <taxon>Viridiplantae</taxon>
        <taxon>Streptophyta</taxon>
        <taxon>Embryophyta</taxon>
        <taxon>Tracheophyta</taxon>
        <taxon>Spermatophyta</taxon>
        <taxon>Magnoliopsida</taxon>
        <taxon>eudicotyledons</taxon>
        <taxon>Gunneridae</taxon>
        <taxon>Pentapetalae</taxon>
        <taxon>asterids</taxon>
        <taxon>campanulids</taxon>
        <taxon>Asterales</taxon>
        <taxon>Asteraceae</taxon>
        <taxon>Asteroideae</taxon>
        <taxon>Heliantheae alliance</taxon>
        <taxon>Millerieae</taxon>
        <taxon>Smallanthus</taxon>
    </lineage>
</organism>
<evidence type="ECO:0000313" key="1">
    <source>
        <dbReference type="EMBL" id="KAI3805367.1"/>
    </source>
</evidence>
<comment type="caution">
    <text evidence="1">The sequence shown here is derived from an EMBL/GenBank/DDBJ whole genome shotgun (WGS) entry which is preliminary data.</text>
</comment>
<sequence>MLVELSRRKRDANMNPDPNLDIFMKNSVIKRSPIWDAIINFKPHVFIWLEDNVHEHIRGDIAASIHLSQVRFGDGNSSEESAEGRYVPNAGFLEDVFEDPSLLTTSQQSDIDASLDIKKSSHKKLSKWLQSKSSEGLISSKEDKHKKEVMVLAINRKHPDYTSFKPEKQQVEKKEQTIEPVNETDINGIMEGIEIYKPSVPCKSNFHIMHLMFVNSRELPPLGVPLDHVLATLICRSEKNDFHYGALQDGIYQLQKSQDLVERTAAGVDHIRGDLQITDAVHNNLVDLVLEMKNEIFDLTRRAEVTKKSATEVEETIAAMMIGSSDACVSAFH</sequence>
<dbReference type="Proteomes" id="UP001056120">
    <property type="component" value="Linkage Group LG09"/>
</dbReference>
<proteinExistence type="predicted"/>
<protein>
    <submittedName>
        <fullName evidence="1">Uncharacterized protein</fullName>
    </submittedName>
</protein>
<keyword evidence="2" id="KW-1185">Reference proteome</keyword>
<reference evidence="2" key="1">
    <citation type="journal article" date="2022" name="Mol. Ecol. Resour.">
        <title>The genomes of chicory, endive, great burdock and yacon provide insights into Asteraceae palaeo-polyploidization history and plant inulin production.</title>
        <authorList>
            <person name="Fan W."/>
            <person name="Wang S."/>
            <person name="Wang H."/>
            <person name="Wang A."/>
            <person name="Jiang F."/>
            <person name="Liu H."/>
            <person name="Zhao H."/>
            <person name="Xu D."/>
            <person name="Zhang Y."/>
        </authorList>
    </citation>
    <scope>NUCLEOTIDE SEQUENCE [LARGE SCALE GENOMIC DNA]</scope>
    <source>
        <strain evidence="2">cv. Yunnan</strain>
    </source>
</reference>
<name>A0ACB9IC13_9ASTR</name>
<gene>
    <name evidence="1" type="ORF">L1987_27692</name>
</gene>